<dbReference type="Pfam" id="PF10545">
    <property type="entry name" value="MADF_DNA_bdg"/>
    <property type="match status" value="1"/>
</dbReference>
<feature type="compositionally biased region" description="Polar residues" evidence="1">
    <location>
        <begin position="203"/>
        <end position="212"/>
    </location>
</feature>
<proteinExistence type="predicted"/>
<dbReference type="STRING" id="947166.A0A1D1W1F9"/>
<dbReference type="GO" id="GO:0006357">
    <property type="term" value="P:regulation of transcription by RNA polymerase II"/>
    <property type="evidence" value="ECO:0007669"/>
    <property type="project" value="TreeGrafter"/>
</dbReference>
<comment type="caution">
    <text evidence="3">The sequence shown here is derived from an EMBL/GenBank/DDBJ whole genome shotgun (WGS) entry which is preliminary data.</text>
</comment>
<dbReference type="AlphaFoldDB" id="A0A1D1W1F9"/>
<evidence type="ECO:0000313" key="3">
    <source>
        <dbReference type="EMBL" id="GAV07412.1"/>
    </source>
</evidence>
<name>A0A1D1W1F9_RAMVA</name>
<sequence length="254" mass="28708">MRQFKEALIEEMRSHSSLYNNARKTFKDTKMKANAWMSVAKALSRFSGSADEEDEQFRTLCMRTWKGLRERFMRELREGKKRSGDKGERKRPWEFINQLEFIRPYVCTRSTKGNLLASKKLKNAGSGLTSQQTQQNQQTQLVSVGRVAESDADDADVCSLPVPGSPFSPSCSGSRKRGKADHRFFEDYIRNDKESTDRFAQTPVASTSSGSDASLDEVDLQVRVLAEDPAKYDKPGYMLDESEAEMATSAQETL</sequence>
<dbReference type="Proteomes" id="UP000186922">
    <property type="component" value="Unassembled WGS sequence"/>
</dbReference>
<dbReference type="PANTHER" id="PTHR12243:SF60">
    <property type="entry name" value="SI:CH211-15D5.12-RELATED"/>
    <property type="match status" value="1"/>
</dbReference>
<accession>A0A1D1W1F9</accession>
<reference evidence="3 4" key="1">
    <citation type="journal article" date="2016" name="Nat. Commun.">
        <title>Extremotolerant tardigrade genome and improved radiotolerance of human cultured cells by tardigrade-unique protein.</title>
        <authorList>
            <person name="Hashimoto T."/>
            <person name="Horikawa D.D."/>
            <person name="Saito Y."/>
            <person name="Kuwahara H."/>
            <person name="Kozuka-Hata H."/>
            <person name="Shin-I T."/>
            <person name="Minakuchi Y."/>
            <person name="Ohishi K."/>
            <person name="Motoyama A."/>
            <person name="Aizu T."/>
            <person name="Enomoto A."/>
            <person name="Kondo K."/>
            <person name="Tanaka S."/>
            <person name="Hara Y."/>
            <person name="Koshikawa S."/>
            <person name="Sagara H."/>
            <person name="Miura T."/>
            <person name="Yokobori S."/>
            <person name="Miyagawa K."/>
            <person name="Suzuki Y."/>
            <person name="Kubo T."/>
            <person name="Oyama M."/>
            <person name="Kohara Y."/>
            <person name="Fujiyama A."/>
            <person name="Arakawa K."/>
            <person name="Katayama T."/>
            <person name="Toyoda A."/>
            <person name="Kunieda T."/>
        </authorList>
    </citation>
    <scope>NUCLEOTIDE SEQUENCE [LARGE SCALE GENOMIC DNA]</scope>
    <source>
        <strain evidence="3 4">YOKOZUNA-1</strain>
    </source>
</reference>
<dbReference type="GO" id="GO:0005667">
    <property type="term" value="C:transcription regulator complex"/>
    <property type="evidence" value="ECO:0007669"/>
    <property type="project" value="TreeGrafter"/>
</dbReference>
<dbReference type="GO" id="GO:0005634">
    <property type="term" value="C:nucleus"/>
    <property type="evidence" value="ECO:0007669"/>
    <property type="project" value="TreeGrafter"/>
</dbReference>
<evidence type="ECO:0000259" key="2">
    <source>
        <dbReference type="PROSITE" id="PS51029"/>
    </source>
</evidence>
<gene>
    <name evidence="3" type="primary">RvY_17249-1</name>
    <name evidence="3" type="synonym">RvY_17249.1</name>
    <name evidence="3" type="ORF">RvY_17249</name>
</gene>
<organism evidence="3 4">
    <name type="scientific">Ramazzottius varieornatus</name>
    <name type="common">Water bear</name>
    <name type="synonym">Tardigrade</name>
    <dbReference type="NCBI Taxonomy" id="947166"/>
    <lineage>
        <taxon>Eukaryota</taxon>
        <taxon>Metazoa</taxon>
        <taxon>Ecdysozoa</taxon>
        <taxon>Tardigrada</taxon>
        <taxon>Eutardigrada</taxon>
        <taxon>Parachela</taxon>
        <taxon>Hypsibioidea</taxon>
        <taxon>Ramazzottiidae</taxon>
        <taxon>Ramazzottius</taxon>
    </lineage>
</organism>
<protein>
    <recommendedName>
        <fullName evidence="2">MADF domain-containing protein</fullName>
    </recommendedName>
</protein>
<dbReference type="InterPro" id="IPR039353">
    <property type="entry name" value="TF_Adf1"/>
</dbReference>
<evidence type="ECO:0000256" key="1">
    <source>
        <dbReference type="SAM" id="MobiDB-lite"/>
    </source>
</evidence>
<dbReference type="PANTHER" id="PTHR12243">
    <property type="entry name" value="MADF DOMAIN TRANSCRIPTION FACTOR"/>
    <property type="match status" value="1"/>
</dbReference>
<dbReference type="PROSITE" id="PS51029">
    <property type="entry name" value="MADF"/>
    <property type="match status" value="1"/>
</dbReference>
<feature type="region of interest" description="Disordered" evidence="1">
    <location>
        <begin position="232"/>
        <end position="254"/>
    </location>
</feature>
<keyword evidence="4" id="KW-1185">Reference proteome</keyword>
<dbReference type="EMBL" id="BDGG01000015">
    <property type="protein sequence ID" value="GAV07412.1"/>
    <property type="molecule type" value="Genomic_DNA"/>
</dbReference>
<feature type="region of interest" description="Disordered" evidence="1">
    <location>
        <begin position="196"/>
        <end position="216"/>
    </location>
</feature>
<evidence type="ECO:0000313" key="4">
    <source>
        <dbReference type="Proteomes" id="UP000186922"/>
    </source>
</evidence>
<dbReference type="OrthoDB" id="6081971at2759"/>
<dbReference type="InterPro" id="IPR006578">
    <property type="entry name" value="MADF-dom"/>
</dbReference>
<dbReference type="SMART" id="SM00595">
    <property type="entry name" value="MADF"/>
    <property type="match status" value="1"/>
</dbReference>
<feature type="domain" description="MADF" evidence="2">
    <location>
        <begin position="7"/>
        <end position="107"/>
    </location>
</feature>